<evidence type="ECO:0000256" key="6">
    <source>
        <dbReference type="SAM" id="Phobius"/>
    </source>
</evidence>
<feature type="transmembrane region" description="Helical" evidence="6">
    <location>
        <begin position="23"/>
        <end position="41"/>
    </location>
</feature>
<keyword evidence="5 6" id="KW-0472">Membrane</keyword>
<feature type="transmembrane region" description="Helical" evidence="6">
    <location>
        <begin position="160"/>
        <end position="177"/>
    </location>
</feature>
<comment type="similarity">
    <text evidence="2">Belongs to the autoinducer-2 exporter (AI-2E) (TC 2.A.86) family.</text>
</comment>
<evidence type="ECO:0000256" key="2">
    <source>
        <dbReference type="ARBA" id="ARBA00009773"/>
    </source>
</evidence>
<dbReference type="GO" id="GO:0016020">
    <property type="term" value="C:membrane"/>
    <property type="evidence" value="ECO:0007669"/>
    <property type="project" value="UniProtKB-SubCell"/>
</dbReference>
<evidence type="ECO:0000256" key="5">
    <source>
        <dbReference type="ARBA" id="ARBA00023136"/>
    </source>
</evidence>
<dbReference type="PANTHER" id="PTHR21716">
    <property type="entry name" value="TRANSMEMBRANE PROTEIN"/>
    <property type="match status" value="1"/>
</dbReference>
<evidence type="ECO:0000313" key="7">
    <source>
        <dbReference type="EMBL" id="PYE85512.1"/>
    </source>
</evidence>
<evidence type="ECO:0000256" key="1">
    <source>
        <dbReference type="ARBA" id="ARBA00004141"/>
    </source>
</evidence>
<dbReference type="InterPro" id="IPR002549">
    <property type="entry name" value="AI-2E-like"/>
</dbReference>
<dbReference type="RefSeq" id="WP_110812564.1">
    <property type="nucleotide sequence ID" value="NZ_QJTE01000001.1"/>
</dbReference>
<keyword evidence="4 6" id="KW-1133">Transmembrane helix</keyword>
<dbReference type="EMBL" id="QJTE01000001">
    <property type="protein sequence ID" value="PYE85512.1"/>
    <property type="molecule type" value="Genomic_DNA"/>
</dbReference>
<feature type="transmembrane region" description="Helical" evidence="6">
    <location>
        <begin position="47"/>
        <end position="68"/>
    </location>
</feature>
<comment type="caution">
    <text evidence="7">The sequence shown here is derived from an EMBL/GenBank/DDBJ whole genome shotgun (WGS) entry which is preliminary data.</text>
</comment>
<keyword evidence="3 6" id="KW-0812">Transmembrane</keyword>
<feature type="transmembrane region" description="Helical" evidence="6">
    <location>
        <begin position="252"/>
        <end position="271"/>
    </location>
</feature>
<keyword evidence="8" id="KW-1185">Reference proteome</keyword>
<name>A0A318SVJ4_9RHOB</name>
<feature type="transmembrane region" description="Helical" evidence="6">
    <location>
        <begin position="309"/>
        <end position="342"/>
    </location>
</feature>
<dbReference type="GO" id="GO:0055085">
    <property type="term" value="P:transmembrane transport"/>
    <property type="evidence" value="ECO:0007669"/>
    <property type="project" value="TreeGrafter"/>
</dbReference>
<dbReference type="Proteomes" id="UP000248311">
    <property type="component" value="Unassembled WGS sequence"/>
</dbReference>
<dbReference type="OrthoDB" id="9799225at2"/>
<evidence type="ECO:0000256" key="4">
    <source>
        <dbReference type="ARBA" id="ARBA00022989"/>
    </source>
</evidence>
<proteinExistence type="inferred from homology"/>
<organism evidence="7 8">
    <name type="scientific">Pseudoroseicyclus aestuarii</name>
    <dbReference type="NCBI Taxonomy" id="1795041"/>
    <lineage>
        <taxon>Bacteria</taxon>
        <taxon>Pseudomonadati</taxon>
        <taxon>Pseudomonadota</taxon>
        <taxon>Alphaproteobacteria</taxon>
        <taxon>Rhodobacterales</taxon>
        <taxon>Paracoccaceae</taxon>
        <taxon>Pseudoroseicyclus</taxon>
    </lineage>
</organism>
<evidence type="ECO:0000313" key="8">
    <source>
        <dbReference type="Proteomes" id="UP000248311"/>
    </source>
</evidence>
<feature type="transmembrane region" description="Helical" evidence="6">
    <location>
        <begin position="278"/>
        <end position="297"/>
    </location>
</feature>
<dbReference type="PANTHER" id="PTHR21716:SF64">
    <property type="entry name" value="AI-2 TRANSPORT PROTEIN TQSA"/>
    <property type="match status" value="1"/>
</dbReference>
<accession>A0A318SVJ4</accession>
<protein>
    <submittedName>
        <fullName evidence="7">Putative PurR-regulated permease PerM</fullName>
    </submittedName>
</protein>
<feature type="transmembrane region" description="Helical" evidence="6">
    <location>
        <begin position="80"/>
        <end position="102"/>
    </location>
</feature>
<comment type="subcellular location">
    <subcellularLocation>
        <location evidence="1">Membrane</location>
        <topology evidence="1">Multi-pass membrane protein</topology>
    </subcellularLocation>
</comment>
<dbReference type="Pfam" id="PF01594">
    <property type="entry name" value="AI-2E_transport"/>
    <property type="match status" value="1"/>
</dbReference>
<gene>
    <name evidence="7" type="ORF">DFP88_101179</name>
</gene>
<sequence>MTDPRPPHPSDRAPSLLAQPERIQAGALLLIAGAIVLFLLVQARFVLISLVTAVVIFALLSDAISLIARARIGPLRIPAWLASAAAVLAVAAALLTVTSVVLSQINSVLVTTLAYADRAPSAVAALFSWFGEEVQGAVYNSVRTVEVGAWLRTIAGQASGLMQGTVLVILFVGFLFAERIWFSTKLTNLIGDPVQAHRVERISASIVRRINRYLLVKTFVSVVTGAMIYIASKAFGLELALALGVLGCILNYIPNLGSIVATGLVTLVGYVQLGDPGATAALFIVVSVIQFFNGSVLDTMLMGRTLRLSSFGIIIFLAFWGAVWGIPGMFLSVPIMVALMIICSEVPSLRPIAVLLSREGLPQPEVLEVEAAARDRQQAAAARESGALGAEGPATVPAGE</sequence>
<evidence type="ECO:0000256" key="3">
    <source>
        <dbReference type="ARBA" id="ARBA00022692"/>
    </source>
</evidence>
<dbReference type="AlphaFoldDB" id="A0A318SVJ4"/>
<reference evidence="7 8" key="1">
    <citation type="submission" date="2018-06" db="EMBL/GenBank/DDBJ databases">
        <title>Genomic Encyclopedia of Type Strains, Phase III (KMG-III): the genomes of soil and plant-associated and newly described type strains.</title>
        <authorList>
            <person name="Whitman W."/>
        </authorList>
    </citation>
    <scope>NUCLEOTIDE SEQUENCE [LARGE SCALE GENOMIC DNA]</scope>
    <source>
        <strain evidence="7 8">CECT 9025</strain>
    </source>
</reference>